<dbReference type="AlphaFoldDB" id="A0A4V2YLV8"/>
<accession>A0A4V2YLV8</accession>
<comment type="caution">
    <text evidence="2">The sequence shown here is derived from an EMBL/GenBank/DDBJ whole genome shotgun (WGS) entry which is preliminary data.</text>
</comment>
<protein>
    <submittedName>
        <fullName evidence="2">Uncharacterized protein</fullName>
    </submittedName>
</protein>
<organism evidence="2 3">
    <name type="scientific">Nonomuraea terrae</name>
    <dbReference type="NCBI Taxonomy" id="2530383"/>
    <lineage>
        <taxon>Bacteria</taxon>
        <taxon>Bacillati</taxon>
        <taxon>Actinomycetota</taxon>
        <taxon>Actinomycetes</taxon>
        <taxon>Streptosporangiales</taxon>
        <taxon>Streptosporangiaceae</taxon>
        <taxon>Nonomuraea</taxon>
    </lineage>
</organism>
<sequence length="129" mass="13783">MDIRDQSSEGSAPPYCRASGNRTGPPTSPSSPSRIELEERISEAGVPLSWQRLALVASDHVVGVTTPTYDAVRGIYRLKAFIENEKQRAADCAAGLPAPSILGVDRQPDGSEVIVTGSASDRPAFRFDL</sequence>
<dbReference type="RefSeq" id="WP_132613586.1">
    <property type="nucleotide sequence ID" value="NZ_SMKQ01000044.1"/>
</dbReference>
<dbReference type="Proteomes" id="UP000295302">
    <property type="component" value="Unassembled WGS sequence"/>
</dbReference>
<gene>
    <name evidence="2" type="ORF">E1286_17010</name>
</gene>
<feature type="region of interest" description="Disordered" evidence="1">
    <location>
        <begin position="1"/>
        <end position="36"/>
    </location>
</feature>
<reference evidence="2 3" key="1">
    <citation type="submission" date="2019-03" db="EMBL/GenBank/DDBJ databases">
        <title>Draft genome sequences of novel Actinobacteria.</title>
        <authorList>
            <person name="Sahin N."/>
            <person name="Ay H."/>
            <person name="Saygin H."/>
        </authorList>
    </citation>
    <scope>NUCLEOTIDE SEQUENCE [LARGE SCALE GENOMIC DNA]</scope>
    <source>
        <strain evidence="2 3">CH32</strain>
    </source>
</reference>
<keyword evidence="3" id="KW-1185">Reference proteome</keyword>
<proteinExistence type="predicted"/>
<dbReference type="EMBL" id="SMKQ01000044">
    <property type="protein sequence ID" value="TDD47627.1"/>
    <property type="molecule type" value="Genomic_DNA"/>
</dbReference>
<name>A0A4V2YLV8_9ACTN</name>
<evidence type="ECO:0000313" key="2">
    <source>
        <dbReference type="EMBL" id="TDD47627.1"/>
    </source>
</evidence>
<evidence type="ECO:0000256" key="1">
    <source>
        <dbReference type="SAM" id="MobiDB-lite"/>
    </source>
</evidence>
<evidence type="ECO:0000313" key="3">
    <source>
        <dbReference type="Proteomes" id="UP000295302"/>
    </source>
</evidence>